<evidence type="ECO:0000313" key="3">
    <source>
        <dbReference type="EMBL" id="ANF29901.1"/>
    </source>
</evidence>
<feature type="domain" description="Glycosyltransferase 2-like" evidence="2">
    <location>
        <begin position="4"/>
        <end position="107"/>
    </location>
</feature>
<dbReference type="EMBL" id="KX117079">
    <property type="protein sequence ID" value="ANF29901.1"/>
    <property type="molecule type" value="Genomic_DNA"/>
</dbReference>
<dbReference type="PANTHER" id="PTHR22916:SF3">
    <property type="entry name" value="UDP-GLCNAC:BETAGAL BETA-1,3-N-ACETYLGLUCOSAMINYLTRANSFERASE-LIKE PROTEIN 1"/>
    <property type="match status" value="1"/>
</dbReference>
<keyword evidence="3" id="KW-0808">Transferase</keyword>
<name>A0A172WZW1_HAFAL</name>
<organism evidence="3">
    <name type="scientific">Hafnia alvei</name>
    <dbReference type="NCBI Taxonomy" id="569"/>
    <lineage>
        <taxon>Bacteria</taxon>
        <taxon>Pseudomonadati</taxon>
        <taxon>Pseudomonadota</taxon>
        <taxon>Gammaproteobacteria</taxon>
        <taxon>Enterobacterales</taxon>
        <taxon>Hafniaceae</taxon>
        <taxon>Hafnia</taxon>
    </lineage>
</organism>
<evidence type="ECO:0000256" key="1">
    <source>
        <dbReference type="SAM" id="Phobius"/>
    </source>
</evidence>
<gene>
    <name evidence="3" type="primary">pglI</name>
</gene>
<dbReference type="RefSeq" id="WP_130987719.1">
    <property type="nucleotide sequence ID" value="NZ_SITB01000053.1"/>
</dbReference>
<dbReference type="Gene3D" id="3.90.550.10">
    <property type="entry name" value="Spore Coat Polysaccharide Biosynthesis Protein SpsA, Chain A"/>
    <property type="match status" value="1"/>
</dbReference>
<reference evidence="3" key="1">
    <citation type="journal article" date="2016" name="PLoS ONE">
        <title>Genetic Diversity of O-Antigens in Hafnia alvei and the Development of a Suspension Array for Serotype Detection.</title>
        <authorList>
            <person name="Duan Z."/>
            <person name="Niedziela T."/>
            <person name="Lugowski C."/>
            <person name="Cao B."/>
            <person name="Wang T."/>
            <person name="Xu L."/>
            <person name="Yang B."/>
            <person name="Liu B."/>
            <person name="Wang L."/>
        </authorList>
    </citation>
    <scope>NUCLEOTIDE SEQUENCE</scope>
    <source>
        <strain evidence="3">PCM1191</strain>
    </source>
</reference>
<dbReference type="Pfam" id="PF00535">
    <property type="entry name" value="Glycos_transf_2"/>
    <property type="match status" value="1"/>
</dbReference>
<keyword evidence="1" id="KW-1133">Transmembrane helix</keyword>
<dbReference type="InterPro" id="IPR029044">
    <property type="entry name" value="Nucleotide-diphossugar_trans"/>
</dbReference>
<dbReference type="PANTHER" id="PTHR22916">
    <property type="entry name" value="GLYCOSYLTRANSFERASE"/>
    <property type="match status" value="1"/>
</dbReference>
<dbReference type="CDD" id="cd00761">
    <property type="entry name" value="Glyco_tranf_GTA_type"/>
    <property type="match status" value="1"/>
</dbReference>
<dbReference type="GO" id="GO:0016758">
    <property type="term" value="F:hexosyltransferase activity"/>
    <property type="evidence" value="ECO:0007669"/>
    <property type="project" value="UniProtKB-ARBA"/>
</dbReference>
<feature type="transmembrane region" description="Helical" evidence="1">
    <location>
        <begin position="266"/>
        <end position="287"/>
    </location>
</feature>
<keyword evidence="1" id="KW-0812">Transmembrane</keyword>
<accession>A0A172WZW1</accession>
<dbReference type="EC" id="2.4.1.293" evidence="3"/>
<keyword evidence="1" id="KW-0472">Membrane</keyword>
<dbReference type="AlphaFoldDB" id="A0A172WZW1"/>
<evidence type="ECO:0000259" key="2">
    <source>
        <dbReference type="Pfam" id="PF00535"/>
    </source>
</evidence>
<proteinExistence type="predicted"/>
<dbReference type="InterPro" id="IPR001173">
    <property type="entry name" value="Glyco_trans_2-like"/>
</dbReference>
<dbReference type="SUPFAM" id="SSF53448">
    <property type="entry name" value="Nucleotide-diphospho-sugar transferases"/>
    <property type="match status" value="1"/>
</dbReference>
<keyword evidence="3" id="KW-0328">Glycosyltransferase</keyword>
<protein>
    <submittedName>
        <fullName evidence="3">GalNac(5)-diNacbac-PP-undecaprenol beta-1,3-glucosyltransferase</fullName>
        <ecNumber evidence="3">2.4.1.293</ecNumber>
    </submittedName>
</protein>
<sequence length="292" mass="34370">MLLSIIVTLYNRRDIVVRAIESVLDISKYDDIEVVVVDDGSNDRPLDLLSKYIDDTNIKYFYKENGGAADAKNYGASVAKGEFIIFLDSDDYLFNVEALVDFVKSKKDKNYDFFYSKKVIVKKGNVCREDIIQDSGNLGKNIYDYMLEFPLNYPGKPTYIFKREVFNYSKGFTKEFKWGDAMLFWRIFLKDIRCCEIDFPTYVYDQSANDSISRNRSHTYYHNVLNTLSVTYLEIESELESHSYKMNWVLILWMLSLRRFDLKSSFGYFLYIVKNPINAINSSLYILRKRKK</sequence>